<dbReference type="InParanoid" id="Q565B6"/>
<dbReference type="Bgee" id="WBGene00044140">
    <property type="expression patterns" value="Expressed in larva and 1 other cell type or tissue"/>
</dbReference>
<dbReference type="Proteomes" id="UP000001940">
    <property type="component" value="Chromosome X"/>
</dbReference>
<proteinExistence type="predicted"/>
<dbReference type="PaxDb" id="6239-F42F12.11"/>
<sequence length="182" mass="21194">MGNRLGVVRELLENKVHRVPDHNNNIVGNKENRYVRLKYQNADRTDSVNSDCKLEQTNRQLAFENPVYNLENEDIQPNIRLYDGHYEVSDGYGNQVDLVLTVAQRNLISERCFLLQGKIAHVLSYPGGYRSPEYPLLQTELNLLNELLRFGNHNFQLQRVHLIEEMFVFHGELLHALYSTTI</sequence>
<reference evidence="1 2" key="1">
    <citation type="journal article" date="1998" name="Science">
        <title>Genome sequence of the nematode C. elegans: a platform for investigating biology.</title>
        <authorList>
            <consortium name="The C. elegans sequencing consortium"/>
            <person name="Sulson J.E."/>
            <person name="Waterston R."/>
        </authorList>
    </citation>
    <scope>NUCLEOTIDE SEQUENCE [LARGE SCALE GENOMIC DNA]</scope>
    <source>
        <strain evidence="1 2">Bristol N2</strain>
    </source>
</reference>
<dbReference type="AlphaFoldDB" id="Q565B6"/>
<dbReference type="RefSeq" id="NP_001024658.1">
    <property type="nucleotide sequence ID" value="NM_001029487.1"/>
</dbReference>
<dbReference type="KEGG" id="cel:CELE_F42F12.11"/>
<keyword evidence="2" id="KW-1185">Reference proteome</keyword>
<name>Q565B6_CAEEL</name>
<evidence type="ECO:0000313" key="3">
    <source>
        <dbReference type="WormBase" id="F42F12.11"/>
    </source>
</evidence>
<evidence type="ECO:0000313" key="2">
    <source>
        <dbReference type="Proteomes" id="UP000001940"/>
    </source>
</evidence>
<accession>Q565B6</accession>
<dbReference type="HOGENOM" id="CLU_1483278_0_0_1"/>
<dbReference type="CTD" id="3565753"/>
<organism evidence="1 2">
    <name type="scientific">Caenorhabditis elegans</name>
    <dbReference type="NCBI Taxonomy" id="6239"/>
    <lineage>
        <taxon>Eukaryota</taxon>
        <taxon>Metazoa</taxon>
        <taxon>Ecdysozoa</taxon>
        <taxon>Nematoda</taxon>
        <taxon>Chromadorea</taxon>
        <taxon>Rhabditida</taxon>
        <taxon>Rhabditina</taxon>
        <taxon>Rhabditomorpha</taxon>
        <taxon>Rhabditoidea</taxon>
        <taxon>Rhabditidae</taxon>
        <taxon>Peloderinae</taxon>
        <taxon>Caenorhabditis</taxon>
    </lineage>
</organism>
<gene>
    <name evidence="1" type="ORF">CELE_F42F12.11</name>
    <name evidence="1 3" type="ORF">F42F12.11</name>
</gene>
<dbReference type="AGR" id="WB:WBGene00044140"/>
<dbReference type="WormBase" id="F42F12.11">
    <property type="protein sequence ID" value="CE38350"/>
    <property type="gene ID" value="WBGene00044140"/>
</dbReference>
<protein>
    <submittedName>
        <fullName evidence="1">Agrin</fullName>
    </submittedName>
</protein>
<dbReference type="GeneID" id="3565753"/>
<dbReference type="EMBL" id="BX284606">
    <property type="protein sequence ID" value="CAI79231.1"/>
    <property type="molecule type" value="Genomic_DNA"/>
</dbReference>
<evidence type="ECO:0000313" key="1">
    <source>
        <dbReference type="EMBL" id="CAI79231.1"/>
    </source>
</evidence>
<dbReference type="UCSC" id="F42F12.11">
    <property type="organism name" value="c. elegans"/>
</dbReference>